<gene>
    <name evidence="2" type="ORF">A1O1_03940</name>
</gene>
<evidence type="ECO:0000313" key="2">
    <source>
        <dbReference type="EMBL" id="EXJ90835.1"/>
    </source>
</evidence>
<reference evidence="2 3" key="1">
    <citation type="submission" date="2013-03" db="EMBL/GenBank/DDBJ databases">
        <title>The Genome Sequence of Capronia coronata CBS 617.96.</title>
        <authorList>
            <consortium name="The Broad Institute Genomics Platform"/>
            <person name="Cuomo C."/>
            <person name="de Hoog S."/>
            <person name="Gorbushina A."/>
            <person name="Walker B."/>
            <person name="Young S.K."/>
            <person name="Zeng Q."/>
            <person name="Gargeya S."/>
            <person name="Fitzgerald M."/>
            <person name="Haas B."/>
            <person name="Abouelleil A."/>
            <person name="Allen A.W."/>
            <person name="Alvarado L."/>
            <person name="Arachchi H.M."/>
            <person name="Berlin A.M."/>
            <person name="Chapman S.B."/>
            <person name="Gainer-Dewar J."/>
            <person name="Goldberg J."/>
            <person name="Griggs A."/>
            <person name="Gujja S."/>
            <person name="Hansen M."/>
            <person name="Howarth C."/>
            <person name="Imamovic A."/>
            <person name="Ireland A."/>
            <person name="Larimer J."/>
            <person name="McCowan C."/>
            <person name="Murphy C."/>
            <person name="Pearson M."/>
            <person name="Poon T.W."/>
            <person name="Priest M."/>
            <person name="Roberts A."/>
            <person name="Saif S."/>
            <person name="Shea T."/>
            <person name="Sisk P."/>
            <person name="Sykes S."/>
            <person name="Wortman J."/>
            <person name="Nusbaum C."/>
            <person name="Birren B."/>
        </authorList>
    </citation>
    <scope>NUCLEOTIDE SEQUENCE [LARGE SCALE GENOMIC DNA]</scope>
    <source>
        <strain evidence="2 3">CBS 617.96</strain>
    </source>
</reference>
<keyword evidence="3" id="KW-1185">Reference proteome</keyword>
<feature type="compositionally biased region" description="Basic and acidic residues" evidence="1">
    <location>
        <begin position="93"/>
        <end position="105"/>
    </location>
</feature>
<evidence type="ECO:0000313" key="3">
    <source>
        <dbReference type="Proteomes" id="UP000019484"/>
    </source>
</evidence>
<name>W9YMF9_9EURO</name>
<feature type="region of interest" description="Disordered" evidence="1">
    <location>
        <begin position="1"/>
        <end position="118"/>
    </location>
</feature>
<dbReference type="RefSeq" id="XP_007723029.1">
    <property type="nucleotide sequence ID" value="XM_007724839.1"/>
</dbReference>
<dbReference type="EMBL" id="AMWN01000003">
    <property type="protein sequence ID" value="EXJ90835.1"/>
    <property type="molecule type" value="Genomic_DNA"/>
</dbReference>
<accession>W9YMF9</accession>
<organism evidence="2 3">
    <name type="scientific">Capronia coronata CBS 617.96</name>
    <dbReference type="NCBI Taxonomy" id="1182541"/>
    <lineage>
        <taxon>Eukaryota</taxon>
        <taxon>Fungi</taxon>
        <taxon>Dikarya</taxon>
        <taxon>Ascomycota</taxon>
        <taxon>Pezizomycotina</taxon>
        <taxon>Eurotiomycetes</taxon>
        <taxon>Chaetothyriomycetidae</taxon>
        <taxon>Chaetothyriales</taxon>
        <taxon>Herpotrichiellaceae</taxon>
        <taxon>Capronia</taxon>
    </lineage>
</organism>
<dbReference type="AlphaFoldDB" id="W9YMF9"/>
<feature type="compositionally biased region" description="Basic and acidic residues" evidence="1">
    <location>
        <begin position="1"/>
        <end position="23"/>
    </location>
</feature>
<feature type="region of interest" description="Disordered" evidence="1">
    <location>
        <begin position="304"/>
        <end position="391"/>
    </location>
</feature>
<feature type="compositionally biased region" description="Polar residues" evidence="1">
    <location>
        <begin position="365"/>
        <end position="375"/>
    </location>
</feature>
<comment type="caution">
    <text evidence="2">The sequence shown here is derived from an EMBL/GenBank/DDBJ whole genome shotgun (WGS) entry which is preliminary data.</text>
</comment>
<sequence length="493" mass="53291">MIRKTYDAATYKRERSYERHRPSSDQSSKGRGTGAGKVVDTSSHEPGRYGSKSVAIPHKPYPTGTFNPRKSSISTVAPSLQASPKPPAHHVKTHDNGVHAADGLDLHSPPTGFHGHGRPYVAPSPLHVPKPPSARVRDRQPLARAPVPEELTDEMTELHRRDHGIDPEAASTSHQTSAASMSQPFKIFGFPFAFARSIKAAVLPVNKYQEGGSSSEPDFSTDCGAPFCSAASHTMTNPLRYPVWMLAKICTFIGNRGVHAIEPADDQIVHVHGLVPKSAADSFSSESSGYNSDHFSSYANWEKSTEDDDWSSGKQMDQTSAAALHHGGSQQVSTSTKHHDHGLTPDQGSGTKHHNRKHEDRNEEISPQSASTSGLPSGPTPHELGHSEKVGGYVPMNGRPFNSSASDSRLVPFVSIFRSAILPMRALGWPLKSHAMGSQLNEPGIERRCGDVKGNDAEVFTDDRTTLNKSLGLGSALVRLWEGMRDLVALGRG</sequence>
<dbReference type="Proteomes" id="UP000019484">
    <property type="component" value="Unassembled WGS sequence"/>
</dbReference>
<dbReference type="GeneID" id="19158828"/>
<dbReference type="HOGENOM" id="CLU_553207_0_0_1"/>
<feature type="compositionally biased region" description="Polar residues" evidence="1">
    <location>
        <begin position="64"/>
        <end position="82"/>
    </location>
</feature>
<protein>
    <submittedName>
        <fullName evidence="2">Uncharacterized protein</fullName>
    </submittedName>
</protein>
<feature type="region of interest" description="Disordered" evidence="1">
    <location>
        <begin position="131"/>
        <end position="152"/>
    </location>
</feature>
<feature type="compositionally biased region" description="Polar residues" evidence="1">
    <location>
        <begin position="312"/>
        <end position="321"/>
    </location>
</feature>
<proteinExistence type="predicted"/>
<dbReference type="OrthoDB" id="4161572at2759"/>
<evidence type="ECO:0000256" key="1">
    <source>
        <dbReference type="SAM" id="MobiDB-lite"/>
    </source>
</evidence>